<evidence type="ECO:0008006" key="4">
    <source>
        <dbReference type="Google" id="ProtNLM"/>
    </source>
</evidence>
<organism evidence="2 3">
    <name type="scientific">Nitrospirillum iridis</name>
    <dbReference type="NCBI Taxonomy" id="765888"/>
    <lineage>
        <taxon>Bacteria</taxon>
        <taxon>Pseudomonadati</taxon>
        <taxon>Pseudomonadota</taxon>
        <taxon>Alphaproteobacteria</taxon>
        <taxon>Rhodospirillales</taxon>
        <taxon>Azospirillaceae</taxon>
        <taxon>Nitrospirillum</taxon>
    </lineage>
</organism>
<dbReference type="Proteomes" id="UP000539175">
    <property type="component" value="Unassembled WGS sequence"/>
</dbReference>
<comment type="caution">
    <text evidence="2">The sequence shown here is derived from an EMBL/GenBank/DDBJ whole genome shotgun (WGS) entry which is preliminary data.</text>
</comment>
<dbReference type="EMBL" id="JACIIZ010000008">
    <property type="protein sequence ID" value="MBB6252595.1"/>
    <property type="molecule type" value="Genomic_DNA"/>
</dbReference>
<name>A0A7X0B0T5_9PROT</name>
<keyword evidence="3" id="KW-1185">Reference proteome</keyword>
<reference evidence="2 3" key="1">
    <citation type="submission" date="2020-08" db="EMBL/GenBank/DDBJ databases">
        <title>Genomic Encyclopedia of Type Strains, Phase IV (KMG-IV): sequencing the most valuable type-strain genomes for metagenomic binning, comparative biology and taxonomic classification.</title>
        <authorList>
            <person name="Goeker M."/>
        </authorList>
    </citation>
    <scope>NUCLEOTIDE SEQUENCE [LARGE SCALE GENOMIC DNA]</scope>
    <source>
        <strain evidence="2 3">DSM 22198</strain>
    </source>
</reference>
<evidence type="ECO:0000313" key="3">
    <source>
        <dbReference type="Proteomes" id="UP000539175"/>
    </source>
</evidence>
<proteinExistence type="predicted"/>
<feature type="transmembrane region" description="Helical" evidence="1">
    <location>
        <begin position="6"/>
        <end position="23"/>
    </location>
</feature>
<evidence type="ECO:0000256" key="1">
    <source>
        <dbReference type="SAM" id="Phobius"/>
    </source>
</evidence>
<sequence>MSPLLVPLVALMIPIVALVLHALRRWQDIEIMTQSRRAQQNQRFRCFDELEYRVGQMERHVTSPEFDLNRKLGELAGR</sequence>
<keyword evidence="1" id="KW-0472">Membrane</keyword>
<evidence type="ECO:0000313" key="2">
    <source>
        <dbReference type="EMBL" id="MBB6252595.1"/>
    </source>
</evidence>
<dbReference type="AlphaFoldDB" id="A0A7X0B0T5"/>
<keyword evidence="1" id="KW-0812">Transmembrane</keyword>
<dbReference type="RefSeq" id="WP_184802162.1">
    <property type="nucleotide sequence ID" value="NZ_JACIIZ010000008.1"/>
</dbReference>
<protein>
    <recommendedName>
        <fullName evidence="4">Phage shock protein B</fullName>
    </recommendedName>
</protein>
<keyword evidence="1" id="KW-1133">Transmembrane helix</keyword>
<gene>
    <name evidence="2" type="ORF">FHS74_003155</name>
</gene>
<accession>A0A7X0B0T5</accession>